<evidence type="ECO:0000313" key="3">
    <source>
        <dbReference type="Proteomes" id="UP000602510"/>
    </source>
</evidence>
<comment type="caution">
    <text evidence="2">The sequence shown here is derived from an EMBL/GenBank/DDBJ whole genome shotgun (WGS) entry which is preliminary data.</text>
</comment>
<keyword evidence="3" id="KW-1185">Reference proteome</keyword>
<dbReference type="EMBL" id="WSZM01000726">
    <property type="protein sequence ID" value="KAF4029992.1"/>
    <property type="molecule type" value="Genomic_DNA"/>
</dbReference>
<sequence length="90" mass="9917">MACEINVRGEVIRRGEGRHHHSRDPGSSKRSSTAVSGSRRCCQGQGAKESCHQLVIRSVTSCVNVTFSATRKLRNTWLAASQLLLLVRRA</sequence>
<proteinExistence type="predicted"/>
<evidence type="ECO:0000313" key="2">
    <source>
        <dbReference type="EMBL" id="KAF4029992.1"/>
    </source>
</evidence>
<reference evidence="2" key="1">
    <citation type="submission" date="2020-04" db="EMBL/GenBank/DDBJ databases">
        <title>Hybrid Assembly of Korean Phytophthora infestans isolates.</title>
        <authorList>
            <person name="Prokchorchik M."/>
            <person name="Lee Y."/>
            <person name="Seo J."/>
            <person name="Cho J.-H."/>
            <person name="Park Y.-E."/>
            <person name="Jang D.-C."/>
            <person name="Im J.-S."/>
            <person name="Choi J.-G."/>
            <person name="Park H.-J."/>
            <person name="Lee G.-B."/>
            <person name="Lee Y.-G."/>
            <person name="Hong S.-Y."/>
            <person name="Cho K."/>
            <person name="Sohn K.H."/>
        </authorList>
    </citation>
    <scope>NUCLEOTIDE SEQUENCE</scope>
    <source>
        <strain evidence="2">KR_1_A1</strain>
    </source>
</reference>
<evidence type="ECO:0000256" key="1">
    <source>
        <dbReference type="SAM" id="MobiDB-lite"/>
    </source>
</evidence>
<accession>A0A833W603</accession>
<feature type="region of interest" description="Disordered" evidence="1">
    <location>
        <begin position="13"/>
        <end position="46"/>
    </location>
</feature>
<name>A0A833W603_PHYIN</name>
<gene>
    <name evidence="2" type="ORF">GN244_ATG18257</name>
</gene>
<dbReference type="Proteomes" id="UP000602510">
    <property type="component" value="Unassembled WGS sequence"/>
</dbReference>
<organism evidence="2 3">
    <name type="scientific">Phytophthora infestans</name>
    <name type="common">Potato late blight agent</name>
    <name type="synonym">Botrytis infestans</name>
    <dbReference type="NCBI Taxonomy" id="4787"/>
    <lineage>
        <taxon>Eukaryota</taxon>
        <taxon>Sar</taxon>
        <taxon>Stramenopiles</taxon>
        <taxon>Oomycota</taxon>
        <taxon>Peronosporomycetes</taxon>
        <taxon>Peronosporales</taxon>
        <taxon>Peronosporaceae</taxon>
        <taxon>Phytophthora</taxon>
    </lineage>
</organism>
<dbReference type="AlphaFoldDB" id="A0A833W603"/>
<protein>
    <submittedName>
        <fullName evidence="2">Uncharacterized protein</fullName>
    </submittedName>
</protein>